<dbReference type="Gene3D" id="3.40.1050.10">
    <property type="entry name" value="Carbonic anhydrase"/>
    <property type="match status" value="1"/>
</dbReference>
<dbReference type="STRING" id="1441469.A0A225BE74"/>
<keyword evidence="4 6" id="KW-0862">Zinc</keyword>
<dbReference type="GO" id="GO:0016702">
    <property type="term" value="F:oxidoreductase activity, acting on single donors with incorporation of molecular oxygen, incorporation of two atoms of oxygen"/>
    <property type="evidence" value="ECO:0007669"/>
    <property type="project" value="UniProtKB-ARBA"/>
</dbReference>
<accession>A0A225BE74</accession>
<evidence type="ECO:0000313" key="9">
    <source>
        <dbReference type="Proteomes" id="UP000214365"/>
    </source>
</evidence>
<keyword evidence="3 6" id="KW-0479">Metal-binding</keyword>
<dbReference type="InterPro" id="IPR001765">
    <property type="entry name" value="Carbonic_anhydrase"/>
</dbReference>
<comment type="similarity">
    <text evidence="1">Belongs to the beta-class carbonic anhydrase family.</text>
</comment>
<sequence>MVGRRLFPQYNVEPVPSDLIPSLSRSEPQVLWLGCSDSGYEETTILDLIPEEMIVVRNCGNMALTNDLGWSSAVHHAVNNLQVNHIIVCGHHGCQLVKPDPVAPISEYPWQRKLSSLQVLHQHQLEFQDTQNRNRYMVQANVVEQMHLYISPFSSSGPGKDILNLKEPTKVWHDLGPSWHKTFPHVFDYQYAHKSSRALGQKVLDHLLAQGIKAEGVERDLDHGVWVPFKLMFPEGEDDLDVPILQISTYAGNDLDAHIKLGQALSSLYSGALPPPTKLYTNHRLTKISEGRILLIGSGMLCHNLRATREATTDTSIAKAIEAAATKALKAPTAEERNVQFLALQKRADWIDAHPTEEHVLPLYMTLGAGQDLEGYKVWNDDKCIIGQSYYSFRLGAIA</sequence>
<dbReference type="Pfam" id="PF02900">
    <property type="entry name" value="LigB"/>
    <property type="match status" value="1"/>
</dbReference>
<dbReference type="GeneID" id="31000500"/>
<reference evidence="8 9" key="1">
    <citation type="submission" date="2015-06" db="EMBL/GenBank/DDBJ databases">
        <title>Talaromyces atroroseus IBT 11181 draft genome.</title>
        <authorList>
            <person name="Rasmussen K.B."/>
            <person name="Rasmussen S."/>
            <person name="Petersen B."/>
            <person name="Sicheritz-Ponten T."/>
            <person name="Mortensen U.H."/>
            <person name="Thrane U."/>
        </authorList>
    </citation>
    <scope>NUCLEOTIDE SEQUENCE [LARGE SCALE GENOMIC DNA]</scope>
    <source>
        <strain evidence="8 9">IBT 11181</strain>
    </source>
</reference>
<evidence type="ECO:0000313" key="8">
    <source>
        <dbReference type="EMBL" id="OKL64317.1"/>
    </source>
</evidence>
<dbReference type="EMBL" id="LFMY01000001">
    <property type="protein sequence ID" value="OKL64317.1"/>
    <property type="molecule type" value="Genomic_DNA"/>
</dbReference>
<comment type="similarity">
    <text evidence="2">Belongs to the DODA-type extradiol aromatic ring-opening dioxygenase family.</text>
</comment>
<dbReference type="SUPFAM" id="SSF53056">
    <property type="entry name" value="beta-carbonic anhydrase, cab"/>
    <property type="match status" value="1"/>
</dbReference>
<dbReference type="OrthoDB" id="10248475at2759"/>
<comment type="caution">
    <text evidence="8">The sequence shown here is derived from an EMBL/GenBank/DDBJ whole genome shotgun (WGS) entry which is preliminary data.</text>
</comment>
<feature type="binding site" evidence="6">
    <location>
        <position position="35"/>
    </location>
    <ligand>
        <name>Zn(2+)</name>
        <dbReference type="ChEBI" id="CHEBI:29105"/>
    </ligand>
</feature>
<name>A0A225BE74_TALAT</name>
<evidence type="ECO:0000256" key="3">
    <source>
        <dbReference type="ARBA" id="ARBA00022723"/>
    </source>
</evidence>
<dbReference type="SMART" id="SM00947">
    <property type="entry name" value="Pro_CA"/>
    <property type="match status" value="1"/>
</dbReference>
<evidence type="ECO:0000256" key="2">
    <source>
        <dbReference type="ARBA" id="ARBA00007581"/>
    </source>
</evidence>
<dbReference type="InterPro" id="IPR004183">
    <property type="entry name" value="Xdiol_dOase_suB"/>
</dbReference>
<dbReference type="Gene3D" id="3.40.830.10">
    <property type="entry name" value="LigB-like"/>
    <property type="match status" value="1"/>
</dbReference>
<feature type="binding site" evidence="6">
    <location>
        <position position="37"/>
    </location>
    <ligand>
        <name>Zn(2+)</name>
        <dbReference type="ChEBI" id="CHEBI:29105"/>
    </ligand>
</feature>
<dbReference type="InterPro" id="IPR036874">
    <property type="entry name" value="Carbonic_anhydrase_sf"/>
</dbReference>
<gene>
    <name evidence="8" type="ORF">UA08_00745</name>
</gene>
<feature type="domain" description="Extradiol ring-cleavage dioxygenase class III enzyme subunit B" evidence="7">
    <location>
        <begin position="185"/>
        <end position="372"/>
    </location>
</feature>
<keyword evidence="9" id="KW-1185">Reference proteome</keyword>
<evidence type="ECO:0000256" key="5">
    <source>
        <dbReference type="ARBA" id="ARBA00023002"/>
    </source>
</evidence>
<organism evidence="8 9">
    <name type="scientific">Talaromyces atroroseus</name>
    <dbReference type="NCBI Taxonomy" id="1441469"/>
    <lineage>
        <taxon>Eukaryota</taxon>
        <taxon>Fungi</taxon>
        <taxon>Dikarya</taxon>
        <taxon>Ascomycota</taxon>
        <taxon>Pezizomycotina</taxon>
        <taxon>Eurotiomycetes</taxon>
        <taxon>Eurotiomycetidae</taxon>
        <taxon>Eurotiales</taxon>
        <taxon>Trichocomaceae</taxon>
        <taxon>Talaromyces</taxon>
        <taxon>Talaromyces sect. Trachyspermi</taxon>
    </lineage>
</organism>
<comment type="cofactor">
    <cofactor evidence="6">
        <name>Zn(2+)</name>
        <dbReference type="ChEBI" id="CHEBI:29105"/>
    </cofactor>
    <text evidence="6">Binds 1 zinc ion per subunit.</text>
</comment>
<feature type="binding site" evidence="6">
    <location>
        <position position="94"/>
    </location>
    <ligand>
        <name>Zn(2+)</name>
        <dbReference type="ChEBI" id="CHEBI:29105"/>
    </ligand>
</feature>
<evidence type="ECO:0000259" key="7">
    <source>
        <dbReference type="Pfam" id="PF02900"/>
    </source>
</evidence>
<proteinExistence type="inferred from homology"/>
<dbReference type="SUPFAM" id="SSF53213">
    <property type="entry name" value="LigB-like"/>
    <property type="match status" value="1"/>
</dbReference>
<dbReference type="PANTHER" id="PTHR30096">
    <property type="entry name" value="4,5-DOPA DIOXYGENASE EXTRADIOL-LIKE PROTEIN"/>
    <property type="match status" value="1"/>
</dbReference>
<dbReference type="GO" id="GO:0008198">
    <property type="term" value="F:ferrous iron binding"/>
    <property type="evidence" value="ECO:0007669"/>
    <property type="project" value="InterPro"/>
</dbReference>
<evidence type="ECO:0000256" key="4">
    <source>
        <dbReference type="ARBA" id="ARBA00022833"/>
    </source>
</evidence>
<dbReference type="GO" id="GO:0004089">
    <property type="term" value="F:carbonate dehydratase activity"/>
    <property type="evidence" value="ECO:0007669"/>
    <property type="project" value="InterPro"/>
</dbReference>
<dbReference type="PANTHER" id="PTHR30096:SF0">
    <property type="entry name" value="4,5-DOPA DIOXYGENASE EXTRADIOL-LIKE PROTEIN"/>
    <property type="match status" value="1"/>
</dbReference>
<dbReference type="RefSeq" id="XP_020124438.1">
    <property type="nucleotide sequence ID" value="XM_020260585.1"/>
</dbReference>
<keyword evidence="5" id="KW-0560">Oxidoreductase</keyword>
<feature type="binding site" evidence="6">
    <location>
        <position position="91"/>
    </location>
    <ligand>
        <name>Zn(2+)</name>
        <dbReference type="ChEBI" id="CHEBI:29105"/>
    </ligand>
</feature>
<dbReference type="InterPro" id="IPR014436">
    <property type="entry name" value="Extradiol_dOase_DODA"/>
</dbReference>
<dbReference type="GO" id="GO:0008270">
    <property type="term" value="F:zinc ion binding"/>
    <property type="evidence" value="ECO:0007669"/>
    <property type="project" value="InterPro"/>
</dbReference>
<dbReference type="Proteomes" id="UP000214365">
    <property type="component" value="Unassembled WGS sequence"/>
</dbReference>
<dbReference type="Pfam" id="PF00484">
    <property type="entry name" value="Pro_CA"/>
    <property type="match status" value="1"/>
</dbReference>
<protein>
    <recommendedName>
        <fullName evidence="7">Extradiol ring-cleavage dioxygenase class III enzyme subunit B domain-containing protein</fullName>
    </recommendedName>
</protein>
<evidence type="ECO:0000256" key="1">
    <source>
        <dbReference type="ARBA" id="ARBA00006217"/>
    </source>
</evidence>
<dbReference type="CDD" id="cd07363">
    <property type="entry name" value="45_DOPA_Dioxygenase"/>
    <property type="match status" value="1"/>
</dbReference>
<dbReference type="AlphaFoldDB" id="A0A225BE74"/>
<evidence type="ECO:0000256" key="6">
    <source>
        <dbReference type="PIRSR" id="PIRSR601765-1"/>
    </source>
</evidence>